<reference evidence="5" key="2">
    <citation type="submission" date="2020-09" db="EMBL/GenBank/DDBJ databases">
        <authorList>
            <person name="Sun Q."/>
            <person name="Zhou Y."/>
        </authorList>
    </citation>
    <scope>NUCLEOTIDE SEQUENCE</scope>
    <source>
        <strain evidence="5">CGMCC 1.15320</strain>
    </source>
</reference>
<dbReference type="PANTHER" id="PTHR43537">
    <property type="entry name" value="TRANSCRIPTIONAL REGULATOR, GNTR FAMILY"/>
    <property type="match status" value="1"/>
</dbReference>
<keyword evidence="3" id="KW-0804">Transcription</keyword>
<dbReference type="InterPro" id="IPR036388">
    <property type="entry name" value="WH-like_DNA-bd_sf"/>
</dbReference>
<dbReference type="Gene3D" id="1.10.10.10">
    <property type="entry name" value="Winged helix-like DNA-binding domain superfamily/Winged helix DNA-binding domain"/>
    <property type="match status" value="1"/>
</dbReference>
<protein>
    <submittedName>
        <fullName evidence="5">GntR family transcriptional regulator</fullName>
    </submittedName>
</protein>
<dbReference type="Proteomes" id="UP000636264">
    <property type="component" value="Unassembled WGS sequence"/>
</dbReference>
<evidence type="ECO:0000256" key="3">
    <source>
        <dbReference type="ARBA" id="ARBA00023163"/>
    </source>
</evidence>
<dbReference type="GO" id="GO:0003700">
    <property type="term" value="F:DNA-binding transcription factor activity"/>
    <property type="evidence" value="ECO:0007669"/>
    <property type="project" value="InterPro"/>
</dbReference>
<dbReference type="SUPFAM" id="SSF46785">
    <property type="entry name" value="Winged helix' DNA-binding domain"/>
    <property type="match status" value="1"/>
</dbReference>
<dbReference type="Pfam" id="PF00392">
    <property type="entry name" value="GntR"/>
    <property type="match status" value="1"/>
</dbReference>
<evidence type="ECO:0000259" key="4">
    <source>
        <dbReference type="SMART" id="SM00895"/>
    </source>
</evidence>
<evidence type="ECO:0000313" key="5">
    <source>
        <dbReference type="EMBL" id="GGA82255.1"/>
    </source>
</evidence>
<dbReference type="InterPro" id="IPR011711">
    <property type="entry name" value="GntR_C"/>
</dbReference>
<reference evidence="5" key="1">
    <citation type="journal article" date="2014" name="Int. J. Syst. Evol. Microbiol.">
        <title>Complete genome sequence of Corynebacterium casei LMG S-19264T (=DSM 44701T), isolated from a smear-ripened cheese.</title>
        <authorList>
            <consortium name="US DOE Joint Genome Institute (JGI-PGF)"/>
            <person name="Walter F."/>
            <person name="Albersmeier A."/>
            <person name="Kalinowski J."/>
            <person name="Ruckert C."/>
        </authorList>
    </citation>
    <scope>NUCLEOTIDE SEQUENCE</scope>
    <source>
        <strain evidence="5">CGMCC 1.15320</strain>
    </source>
</reference>
<keyword evidence="1" id="KW-0805">Transcription regulation</keyword>
<dbReference type="InterPro" id="IPR036390">
    <property type="entry name" value="WH_DNA-bd_sf"/>
</dbReference>
<feature type="domain" description="GntR C-terminal" evidence="4">
    <location>
        <begin position="87"/>
        <end position="209"/>
    </location>
</feature>
<dbReference type="AlphaFoldDB" id="A0A916WB88"/>
<dbReference type="InterPro" id="IPR000524">
    <property type="entry name" value="Tscrpt_reg_HTH_GntR"/>
</dbReference>
<dbReference type="PANTHER" id="PTHR43537:SF39">
    <property type="entry name" value="HTH-TYPE TRANSCRIPTIONAL REGULATOR MCBR"/>
    <property type="match status" value="1"/>
</dbReference>
<gene>
    <name evidence="5" type="ORF">GCM10011385_40600</name>
</gene>
<evidence type="ECO:0000313" key="6">
    <source>
        <dbReference type="Proteomes" id="UP000636264"/>
    </source>
</evidence>
<evidence type="ECO:0000256" key="2">
    <source>
        <dbReference type="ARBA" id="ARBA00023125"/>
    </source>
</evidence>
<dbReference type="RefSeq" id="WP_188722936.1">
    <property type="nucleotide sequence ID" value="NZ_BMIF01000025.1"/>
</dbReference>
<dbReference type="GO" id="GO:0003677">
    <property type="term" value="F:DNA binding"/>
    <property type="evidence" value="ECO:0007669"/>
    <property type="project" value="UniProtKB-KW"/>
</dbReference>
<accession>A0A916WB88</accession>
<dbReference type="Gene3D" id="1.20.120.530">
    <property type="entry name" value="GntR ligand-binding domain-like"/>
    <property type="match status" value="1"/>
</dbReference>
<dbReference type="InterPro" id="IPR008920">
    <property type="entry name" value="TF_FadR/GntR_C"/>
</dbReference>
<comment type="caution">
    <text evidence="5">The sequence shown here is derived from an EMBL/GenBank/DDBJ whole genome shotgun (WGS) entry which is preliminary data.</text>
</comment>
<organism evidence="5 6">
    <name type="scientific">Nitratireductor aestuarii</name>
    <dbReference type="NCBI Taxonomy" id="1735103"/>
    <lineage>
        <taxon>Bacteria</taxon>
        <taxon>Pseudomonadati</taxon>
        <taxon>Pseudomonadota</taxon>
        <taxon>Alphaproteobacteria</taxon>
        <taxon>Hyphomicrobiales</taxon>
        <taxon>Phyllobacteriaceae</taxon>
        <taxon>Nitratireductor</taxon>
    </lineage>
</organism>
<sequence length="241" mass="26575">MKSKEIEAKTARGNVQDKVLAGLRYGLMSGLFVPGQVFSLRKLAAIFGTSAMPVRESLSRLIAANALEELPNRSVQVPRLGTESLEELFELRVRVEGMAAGIAARKTTDEGVRQLEQINQSVKDAHDTGQMGEVLKANQRFHFALYRLSESSILLPMIEGLWLRSGPTMFFSLSSPGLWDSSSHLDIIEALRRRDPKAAEEAMARDIMKTGNFLIQQSKGGVRTGPIADLSFRLDDAPEAF</sequence>
<dbReference type="Pfam" id="PF07729">
    <property type="entry name" value="FCD"/>
    <property type="match status" value="1"/>
</dbReference>
<evidence type="ECO:0000256" key="1">
    <source>
        <dbReference type="ARBA" id="ARBA00023015"/>
    </source>
</evidence>
<proteinExistence type="predicted"/>
<dbReference type="SMART" id="SM00895">
    <property type="entry name" value="FCD"/>
    <property type="match status" value="1"/>
</dbReference>
<dbReference type="EMBL" id="BMIF01000025">
    <property type="protein sequence ID" value="GGA82255.1"/>
    <property type="molecule type" value="Genomic_DNA"/>
</dbReference>
<keyword evidence="2" id="KW-0238">DNA-binding</keyword>
<name>A0A916WB88_9HYPH</name>
<keyword evidence="6" id="KW-1185">Reference proteome</keyword>
<dbReference type="SUPFAM" id="SSF48008">
    <property type="entry name" value="GntR ligand-binding domain-like"/>
    <property type="match status" value="1"/>
</dbReference>